<dbReference type="InterPro" id="IPR007300">
    <property type="entry name" value="CidB/LrgB"/>
</dbReference>
<name>A0A2K9HAS3_9BACT</name>
<reference evidence="5 6" key="1">
    <citation type="submission" date="2017-06" db="EMBL/GenBank/DDBJ databases">
        <authorList>
            <person name="Varghese N."/>
            <person name="Submissions S."/>
        </authorList>
    </citation>
    <scope>NUCLEOTIDE SEQUENCE [LARGE SCALE GENOMIC DNA]</scope>
    <source>
        <strain evidence="5 6">DSM 26989</strain>
    </source>
</reference>
<dbReference type="GeneID" id="94029020"/>
<dbReference type="Proteomes" id="UP000198427">
    <property type="component" value="Unassembled WGS sequence"/>
</dbReference>
<keyword evidence="4" id="KW-0472">Membrane</keyword>
<dbReference type="AlphaFoldDB" id="A0A2K9HAS3"/>
<dbReference type="Pfam" id="PF04172">
    <property type="entry name" value="LrgB"/>
    <property type="match status" value="1"/>
</dbReference>
<dbReference type="RefSeq" id="WP_089366510.1">
    <property type="nucleotide sequence ID" value="NZ_CP023863.1"/>
</dbReference>
<dbReference type="PANTHER" id="PTHR30249:SF0">
    <property type="entry name" value="PLASTIDAL GLYCOLATE_GLYCERATE TRANSLOCATOR 1, CHLOROPLASTIC"/>
    <property type="match status" value="1"/>
</dbReference>
<keyword evidence="6" id="KW-1185">Reference proteome</keyword>
<evidence type="ECO:0000256" key="1">
    <source>
        <dbReference type="ARBA" id="ARBA00004141"/>
    </source>
</evidence>
<dbReference type="OrthoDB" id="9811701at2"/>
<proteinExistence type="predicted"/>
<dbReference type="KEGG" id="pje:CRM71_06280"/>
<evidence type="ECO:0000313" key="6">
    <source>
        <dbReference type="Proteomes" id="UP000198427"/>
    </source>
</evidence>
<comment type="caution">
    <text evidence="5">The sequence shown here is derived from an EMBL/GenBank/DDBJ whole genome shotgun (WGS) entry which is preliminary data.</text>
</comment>
<dbReference type="PANTHER" id="PTHR30249">
    <property type="entry name" value="PUTATIVE SEROTONIN TRANSPORTER"/>
    <property type="match status" value="1"/>
</dbReference>
<dbReference type="EMBL" id="FZNZ01000019">
    <property type="protein sequence ID" value="SNR92066.1"/>
    <property type="molecule type" value="Genomic_DNA"/>
</dbReference>
<keyword evidence="3" id="KW-1133">Transmembrane helix</keyword>
<evidence type="ECO:0000256" key="4">
    <source>
        <dbReference type="ARBA" id="ARBA00023136"/>
    </source>
</evidence>
<keyword evidence="2" id="KW-0812">Transmembrane</keyword>
<evidence type="ECO:0000313" key="5">
    <source>
        <dbReference type="EMBL" id="SNR92066.1"/>
    </source>
</evidence>
<organism evidence="5 6">
    <name type="scientific">Prevotella jejuni</name>
    <dbReference type="NCBI Taxonomy" id="1177574"/>
    <lineage>
        <taxon>Bacteria</taxon>
        <taxon>Pseudomonadati</taxon>
        <taxon>Bacteroidota</taxon>
        <taxon>Bacteroidia</taxon>
        <taxon>Bacteroidales</taxon>
        <taxon>Prevotellaceae</taxon>
        <taxon>Prevotella</taxon>
    </lineage>
</organism>
<sequence length="249" mass="26690">MDSWNDTIGQTIDLIQDGKDIFSNQYVILALTFAAFFYVRRLQQRTGWMLLNPILIAIILLIVYLKVTGVPFEVYKQDAQLIDFWLKPAVVALGVPLYLQLDAIKRLWLPIVLSQLVGCLVGIVSVVLVAQYFHAPKFIILSLASKSVTTPIAMEVTQSLGGIPSLTAAVVVITGIIGALVGFKALTIGHVKSPIAQGLSMGAASHAVGASTAMAYSSKYGAFASLGITLNGIFTALLTPTVLRLMGII</sequence>
<protein>
    <submittedName>
        <fullName evidence="5">TIGR00659 family protein</fullName>
    </submittedName>
</protein>
<evidence type="ECO:0000256" key="3">
    <source>
        <dbReference type="ARBA" id="ARBA00022989"/>
    </source>
</evidence>
<comment type="subcellular location">
    <subcellularLocation>
        <location evidence="1">Membrane</location>
        <topology evidence="1">Multi-pass membrane protein</topology>
    </subcellularLocation>
</comment>
<dbReference type="GO" id="GO:0016020">
    <property type="term" value="C:membrane"/>
    <property type="evidence" value="ECO:0007669"/>
    <property type="project" value="UniProtKB-SubCell"/>
</dbReference>
<accession>A0A2K9HAS3</accession>
<gene>
    <name evidence="5" type="ORF">SAMN06265364_11942</name>
</gene>
<evidence type="ECO:0000256" key="2">
    <source>
        <dbReference type="ARBA" id="ARBA00022692"/>
    </source>
</evidence>